<evidence type="ECO:0000256" key="1">
    <source>
        <dbReference type="ARBA" id="ARBA00022527"/>
    </source>
</evidence>
<keyword evidence="2" id="KW-0808">Transferase</keyword>
<dbReference type="SUPFAM" id="SSF56112">
    <property type="entry name" value="Protein kinase-like (PK-like)"/>
    <property type="match status" value="1"/>
</dbReference>
<dbReference type="SMART" id="SM00811">
    <property type="entry name" value="Alpha_kinase"/>
    <property type="match status" value="1"/>
</dbReference>
<dbReference type="AlphaFoldDB" id="A0AAE0GYM5"/>
<feature type="compositionally biased region" description="Polar residues" evidence="6">
    <location>
        <begin position="626"/>
        <end position="635"/>
    </location>
</feature>
<dbReference type="Pfam" id="PF02816">
    <property type="entry name" value="Alpha_kinase"/>
    <property type="match status" value="1"/>
</dbReference>
<evidence type="ECO:0000259" key="7">
    <source>
        <dbReference type="PROSITE" id="PS51158"/>
    </source>
</evidence>
<evidence type="ECO:0000256" key="6">
    <source>
        <dbReference type="SAM" id="MobiDB-lite"/>
    </source>
</evidence>
<keyword evidence="4" id="KW-0418">Kinase</keyword>
<keyword evidence="5" id="KW-0067">ATP-binding</keyword>
<evidence type="ECO:0000313" key="9">
    <source>
        <dbReference type="Proteomes" id="UP001190700"/>
    </source>
</evidence>
<name>A0AAE0GYM5_9CHLO</name>
<reference evidence="8 9" key="1">
    <citation type="journal article" date="2015" name="Genome Biol. Evol.">
        <title>Comparative Genomics of a Bacterivorous Green Alga Reveals Evolutionary Causalities and Consequences of Phago-Mixotrophic Mode of Nutrition.</title>
        <authorList>
            <person name="Burns J.A."/>
            <person name="Paasch A."/>
            <person name="Narechania A."/>
            <person name="Kim E."/>
        </authorList>
    </citation>
    <scope>NUCLEOTIDE SEQUENCE [LARGE SCALE GENOMIC DNA]</scope>
    <source>
        <strain evidence="8 9">PLY_AMNH</strain>
    </source>
</reference>
<dbReference type="PANTHER" id="PTHR45992:SF11">
    <property type="entry name" value="ALPHA-TYPE PROTEIN KINASE DOMAIN-CONTAINING PROTEIN"/>
    <property type="match status" value="1"/>
</dbReference>
<sequence length="635" mass="72556">LLADSRQDARLFLIFLSDGAPSDHVRMACSHRSLVWSNDLSIKPDGSGKHPLRQCAYGNSEACRNQVKRELSEHCCERVAQLGLRFGRERVVLATVAFGDPKGNYTMLKRMAKKLPRGSFHKLGVDASALRTAFSSFSSSLTSLRTESAGGRALTLRQVQVAGDSNAQHRTSLLVEGDGWEVSTEVTKFEYSAEHQCLCPVPMEAIGIAFRKTPFAQGAERYAHRGSELAHWSQMLYTGLLVTVNGLQSRLQHNGVEARVIGQQGERWHVKLSTGEELALRRANLVPPRYMRKGHWLVTKFSRHQELLNDRSFHETFCRLHEEARALAAQFNEWQHGQLCAFSIRFVRSSVYEAWVNGDHMVVLAEQELEGDYLKYNNNAGMVRTTKPRVSADASHPLGVILEEQEEEIDDDAAAPEPIEAPQCFSHFSFVASSHDKLVCDLQGTWNATDGYLFTDPVMHRISLKAHANGATDKGLSGIERFFGSHTCGPLCTRLRLPSPNQCIELARDKLRRLELQKRLEEQQALLQEQRLQRQRQQEAEAQQRKEYEQQREEFDKREEQQLLQQQAEEEAQKEYEQRQQEAEAQQRKEYELRQSQQAIEAWKEYEQRQQEAEAQQQQRREHVPLQQQQGCAIV</sequence>
<proteinExistence type="predicted"/>
<dbReference type="GO" id="GO:0004674">
    <property type="term" value="F:protein serine/threonine kinase activity"/>
    <property type="evidence" value="ECO:0007669"/>
    <property type="project" value="UniProtKB-KW"/>
</dbReference>
<feature type="compositionally biased region" description="Basic and acidic residues" evidence="6">
    <location>
        <begin position="571"/>
        <end position="591"/>
    </location>
</feature>
<dbReference type="GO" id="GO:0005524">
    <property type="term" value="F:ATP binding"/>
    <property type="evidence" value="ECO:0007669"/>
    <property type="project" value="UniProtKB-KW"/>
</dbReference>
<gene>
    <name evidence="8" type="ORF">CYMTET_5945</name>
</gene>
<feature type="domain" description="Alpha-type protein kinase" evidence="7">
    <location>
        <begin position="190"/>
        <end position="500"/>
    </location>
</feature>
<feature type="non-terminal residue" evidence="8">
    <location>
        <position position="1"/>
    </location>
</feature>
<keyword evidence="3" id="KW-0547">Nucleotide-binding</keyword>
<organism evidence="8 9">
    <name type="scientific">Cymbomonas tetramitiformis</name>
    <dbReference type="NCBI Taxonomy" id="36881"/>
    <lineage>
        <taxon>Eukaryota</taxon>
        <taxon>Viridiplantae</taxon>
        <taxon>Chlorophyta</taxon>
        <taxon>Pyramimonadophyceae</taxon>
        <taxon>Pyramimonadales</taxon>
        <taxon>Pyramimonadaceae</taxon>
        <taxon>Cymbomonas</taxon>
    </lineage>
</organism>
<comment type="caution">
    <text evidence="8">The sequence shown here is derived from an EMBL/GenBank/DDBJ whole genome shotgun (WGS) entry which is preliminary data.</text>
</comment>
<dbReference type="Gene3D" id="3.20.200.10">
    <property type="entry name" value="MHCK/EF2 kinase"/>
    <property type="match status" value="1"/>
</dbReference>
<keyword evidence="1" id="KW-0723">Serine/threonine-protein kinase</keyword>
<dbReference type="InterPro" id="IPR011009">
    <property type="entry name" value="Kinase-like_dom_sf"/>
</dbReference>
<dbReference type="InterPro" id="IPR051852">
    <property type="entry name" value="Alpha-type_PK"/>
</dbReference>
<evidence type="ECO:0000256" key="4">
    <source>
        <dbReference type="ARBA" id="ARBA00022777"/>
    </source>
</evidence>
<feature type="compositionally biased region" description="Basic and acidic residues" evidence="6">
    <location>
        <begin position="542"/>
        <end position="561"/>
    </location>
</feature>
<feature type="region of interest" description="Disordered" evidence="6">
    <location>
        <begin position="611"/>
        <end position="635"/>
    </location>
</feature>
<dbReference type="PANTHER" id="PTHR45992">
    <property type="entry name" value="EUKARYOTIC ELONGATION FACTOR 2 KINASE-RELATED"/>
    <property type="match status" value="1"/>
</dbReference>
<protein>
    <recommendedName>
        <fullName evidence="7">Alpha-type protein kinase domain-containing protein</fullName>
    </recommendedName>
</protein>
<dbReference type="InterPro" id="IPR004166">
    <property type="entry name" value="a-kinase_dom"/>
</dbReference>
<evidence type="ECO:0000256" key="3">
    <source>
        <dbReference type="ARBA" id="ARBA00022741"/>
    </source>
</evidence>
<evidence type="ECO:0000256" key="5">
    <source>
        <dbReference type="ARBA" id="ARBA00022840"/>
    </source>
</evidence>
<accession>A0AAE0GYM5</accession>
<evidence type="ECO:0000256" key="2">
    <source>
        <dbReference type="ARBA" id="ARBA00022679"/>
    </source>
</evidence>
<dbReference type="Proteomes" id="UP001190700">
    <property type="component" value="Unassembled WGS sequence"/>
</dbReference>
<evidence type="ECO:0000313" key="8">
    <source>
        <dbReference type="EMBL" id="KAK3286496.1"/>
    </source>
</evidence>
<keyword evidence="9" id="KW-1185">Reference proteome</keyword>
<dbReference type="EMBL" id="LGRX02001242">
    <property type="protein sequence ID" value="KAK3286496.1"/>
    <property type="molecule type" value="Genomic_DNA"/>
</dbReference>
<dbReference type="PROSITE" id="PS51158">
    <property type="entry name" value="ALPHA_KINASE"/>
    <property type="match status" value="1"/>
</dbReference>
<feature type="region of interest" description="Disordered" evidence="6">
    <location>
        <begin position="542"/>
        <end position="591"/>
    </location>
</feature>